<keyword evidence="2" id="KW-1185">Reference proteome</keyword>
<dbReference type="Proteomes" id="UP001152622">
    <property type="component" value="Chromosome 1"/>
</dbReference>
<protein>
    <submittedName>
        <fullName evidence="1">Uncharacterized protein</fullName>
    </submittedName>
</protein>
<dbReference type="AlphaFoldDB" id="A0A9Q1GBU6"/>
<proteinExistence type="predicted"/>
<comment type="caution">
    <text evidence="1">The sequence shown here is derived from an EMBL/GenBank/DDBJ whole genome shotgun (WGS) entry which is preliminary data.</text>
</comment>
<organism evidence="1 2">
    <name type="scientific">Synaphobranchus kaupii</name>
    <name type="common">Kaup's arrowtooth eel</name>
    <dbReference type="NCBI Taxonomy" id="118154"/>
    <lineage>
        <taxon>Eukaryota</taxon>
        <taxon>Metazoa</taxon>
        <taxon>Chordata</taxon>
        <taxon>Craniata</taxon>
        <taxon>Vertebrata</taxon>
        <taxon>Euteleostomi</taxon>
        <taxon>Actinopterygii</taxon>
        <taxon>Neopterygii</taxon>
        <taxon>Teleostei</taxon>
        <taxon>Anguilliformes</taxon>
        <taxon>Synaphobranchidae</taxon>
        <taxon>Synaphobranchus</taxon>
    </lineage>
</organism>
<name>A0A9Q1GBU6_SYNKA</name>
<dbReference type="EMBL" id="JAINUF010000001">
    <property type="protein sequence ID" value="KAJ8381320.1"/>
    <property type="molecule type" value="Genomic_DNA"/>
</dbReference>
<evidence type="ECO:0000313" key="2">
    <source>
        <dbReference type="Proteomes" id="UP001152622"/>
    </source>
</evidence>
<gene>
    <name evidence="1" type="ORF">SKAU_G00020980</name>
</gene>
<reference evidence="1" key="1">
    <citation type="journal article" date="2023" name="Science">
        <title>Genome structures resolve the early diversification of teleost fishes.</title>
        <authorList>
            <person name="Parey E."/>
            <person name="Louis A."/>
            <person name="Montfort J."/>
            <person name="Bouchez O."/>
            <person name="Roques C."/>
            <person name="Iampietro C."/>
            <person name="Lluch J."/>
            <person name="Castinel A."/>
            <person name="Donnadieu C."/>
            <person name="Desvignes T."/>
            <person name="Floi Bucao C."/>
            <person name="Jouanno E."/>
            <person name="Wen M."/>
            <person name="Mejri S."/>
            <person name="Dirks R."/>
            <person name="Jansen H."/>
            <person name="Henkel C."/>
            <person name="Chen W.J."/>
            <person name="Zahm M."/>
            <person name="Cabau C."/>
            <person name="Klopp C."/>
            <person name="Thompson A.W."/>
            <person name="Robinson-Rechavi M."/>
            <person name="Braasch I."/>
            <person name="Lecointre G."/>
            <person name="Bobe J."/>
            <person name="Postlethwait J.H."/>
            <person name="Berthelot C."/>
            <person name="Roest Crollius H."/>
            <person name="Guiguen Y."/>
        </authorList>
    </citation>
    <scope>NUCLEOTIDE SEQUENCE</scope>
    <source>
        <strain evidence="1">WJC10195</strain>
    </source>
</reference>
<evidence type="ECO:0000313" key="1">
    <source>
        <dbReference type="EMBL" id="KAJ8381320.1"/>
    </source>
</evidence>
<sequence length="123" mass="12839">MTTETLQGTYEITHLQPTDPWTKVIETRQGIPGLTCAGLRTETAAFAVECSAADGLTAGRGTDSVVLGALHGTTPGVLAFKSRLDGDASRGESGWSPLGERCGDRATDAACHLPERPRDSAVV</sequence>
<accession>A0A9Q1GBU6</accession>